<dbReference type="EMBL" id="JAAKZZ010000175">
    <property type="protein sequence ID" value="NGO70201.1"/>
    <property type="molecule type" value="Genomic_DNA"/>
</dbReference>
<dbReference type="PROSITE" id="PS50921">
    <property type="entry name" value="ANTAR"/>
    <property type="match status" value="1"/>
</dbReference>
<dbReference type="InterPro" id="IPR005561">
    <property type="entry name" value="ANTAR"/>
</dbReference>
<dbReference type="GO" id="GO:0003723">
    <property type="term" value="F:RNA binding"/>
    <property type="evidence" value="ECO:0007669"/>
    <property type="project" value="InterPro"/>
</dbReference>
<accession>A0A6G4X0K8</accession>
<keyword evidence="3" id="KW-1185">Reference proteome</keyword>
<protein>
    <submittedName>
        <fullName evidence="2">ANTAR domain-containing protein</fullName>
    </submittedName>
</protein>
<name>A0A6G4X0K8_9ACTN</name>
<gene>
    <name evidence="2" type="ORF">G5C65_17960</name>
</gene>
<dbReference type="InterPro" id="IPR036388">
    <property type="entry name" value="WH-like_DNA-bd_sf"/>
</dbReference>
<comment type="caution">
    <text evidence="2">The sequence shown here is derived from an EMBL/GenBank/DDBJ whole genome shotgun (WGS) entry which is preliminary data.</text>
</comment>
<dbReference type="SUPFAM" id="SSF52172">
    <property type="entry name" value="CheY-like"/>
    <property type="match status" value="1"/>
</dbReference>
<dbReference type="AlphaFoldDB" id="A0A6G4X0K8"/>
<proteinExistence type="predicted"/>
<dbReference type="PIRSF" id="PIRSF010636">
    <property type="entry name" value="ANTAR_solo"/>
    <property type="match status" value="1"/>
</dbReference>
<dbReference type="Gene3D" id="1.10.10.10">
    <property type="entry name" value="Winged helix-like DNA-binding domain superfamily/Winged helix DNA-binding domain"/>
    <property type="match status" value="1"/>
</dbReference>
<evidence type="ECO:0000313" key="2">
    <source>
        <dbReference type="EMBL" id="NGO70201.1"/>
    </source>
</evidence>
<organism evidence="2 3">
    <name type="scientific">Streptomyces boncukensis</name>
    <dbReference type="NCBI Taxonomy" id="2711219"/>
    <lineage>
        <taxon>Bacteria</taxon>
        <taxon>Bacillati</taxon>
        <taxon>Actinomycetota</taxon>
        <taxon>Actinomycetes</taxon>
        <taxon>Kitasatosporales</taxon>
        <taxon>Streptomycetaceae</taxon>
        <taxon>Streptomyces</taxon>
    </lineage>
</organism>
<reference evidence="2 3" key="1">
    <citation type="submission" date="2020-02" db="EMBL/GenBank/DDBJ databases">
        <title>Whole-genome analyses of novel actinobacteria.</title>
        <authorList>
            <person name="Sahin N."/>
            <person name="Tatar D."/>
        </authorList>
    </citation>
    <scope>NUCLEOTIDE SEQUENCE [LARGE SCALE GENOMIC DNA]</scope>
    <source>
        <strain evidence="2 3">SB3404</strain>
    </source>
</reference>
<evidence type="ECO:0000259" key="1">
    <source>
        <dbReference type="PROSITE" id="PS50921"/>
    </source>
</evidence>
<evidence type="ECO:0000313" key="3">
    <source>
        <dbReference type="Proteomes" id="UP000477722"/>
    </source>
</evidence>
<sequence>MASPAQTGEAERLRQENAQLHRALDSRAVIDQARGMIMALAPCSSGAAWHVLVDVSQHANVKLRDVAHAMVSAGAGQPMPPELQDHLRRAFLRRRSAR</sequence>
<dbReference type="SMART" id="SM01012">
    <property type="entry name" value="ANTAR"/>
    <property type="match status" value="1"/>
</dbReference>
<dbReference type="Pfam" id="PF03861">
    <property type="entry name" value="ANTAR"/>
    <property type="match status" value="1"/>
</dbReference>
<feature type="domain" description="ANTAR" evidence="1">
    <location>
        <begin position="10"/>
        <end position="71"/>
    </location>
</feature>
<dbReference type="InterPro" id="IPR011006">
    <property type="entry name" value="CheY-like_superfamily"/>
</dbReference>
<dbReference type="InterPro" id="IPR024189">
    <property type="entry name" value="ANTAR_transcrpt_antiterm_reg"/>
</dbReference>
<dbReference type="Proteomes" id="UP000477722">
    <property type="component" value="Unassembled WGS sequence"/>
</dbReference>